<dbReference type="Gene3D" id="1.20.1530.20">
    <property type="match status" value="1"/>
</dbReference>
<feature type="transmembrane region" description="Helical" evidence="7">
    <location>
        <begin position="405"/>
        <end position="425"/>
    </location>
</feature>
<feature type="region of interest" description="Disordered" evidence="6">
    <location>
        <begin position="60"/>
        <end position="83"/>
    </location>
</feature>
<comment type="similarity">
    <text evidence="2">Belongs to the bile acid:sodium symporter (BASS) (TC 2.A.28) family.</text>
</comment>
<feature type="transmembrane region" description="Helical" evidence="7">
    <location>
        <begin position="294"/>
        <end position="316"/>
    </location>
</feature>
<evidence type="ECO:0000256" key="2">
    <source>
        <dbReference type="ARBA" id="ARBA00006528"/>
    </source>
</evidence>
<reference evidence="8" key="1">
    <citation type="submission" date="2021-01" db="EMBL/GenBank/DDBJ databases">
        <authorList>
            <person name="Corre E."/>
            <person name="Pelletier E."/>
            <person name="Niang G."/>
            <person name="Scheremetjew M."/>
            <person name="Finn R."/>
            <person name="Kale V."/>
            <person name="Holt S."/>
            <person name="Cochrane G."/>
            <person name="Meng A."/>
            <person name="Brown T."/>
            <person name="Cohen L."/>
        </authorList>
    </citation>
    <scope>NUCLEOTIDE SEQUENCE</scope>
    <source>
        <strain evidence="8">CCMP2084</strain>
    </source>
</reference>
<dbReference type="PANTHER" id="PTHR10361">
    <property type="entry name" value="SODIUM-BILE ACID COTRANSPORTER"/>
    <property type="match status" value="1"/>
</dbReference>
<feature type="transmembrane region" description="Helical" evidence="7">
    <location>
        <begin position="173"/>
        <end position="195"/>
    </location>
</feature>
<accession>A0A7S2UQA2</accession>
<dbReference type="InterPro" id="IPR038770">
    <property type="entry name" value="Na+/solute_symporter_sf"/>
</dbReference>
<dbReference type="GO" id="GO:0016020">
    <property type="term" value="C:membrane"/>
    <property type="evidence" value="ECO:0007669"/>
    <property type="project" value="UniProtKB-SubCell"/>
</dbReference>
<evidence type="ECO:0000256" key="6">
    <source>
        <dbReference type="SAM" id="MobiDB-lite"/>
    </source>
</evidence>
<gene>
    <name evidence="8" type="ORF">ASEP1449_LOCUS17276</name>
</gene>
<feature type="transmembrane region" description="Helical" evidence="7">
    <location>
        <begin position="263"/>
        <end position="282"/>
    </location>
</feature>
<proteinExistence type="inferred from homology"/>
<protein>
    <submittedName>
        <fullName evidence="8">Uncharacterized protein</fullName>
    </submittedName>
</protein>
<keyword evidence="3 7" id="KW-0812">Transmembrane</keyword>
<dbReference type="Pfam" id="PF01758">
    <property type="entry name" value="SBF"/>
    <property type="match status" value="1"/>
</dbReference>
<evidence type="ECO:0000256" key="7">
    <source>
        <dbReference type="SAM" id="Phobius"/>
    </source>
</evidence>
<feature type="transmembrane region" description="Helical" evidence="7">
    <location>
        <begin position="91"/>
        <end position="115"/>
    </location>
</feature>
<dbReference type="InterPro" id="IPR004710">
    <property type="entry name" value="Bilac:Na_transpt"/>
</dbReference>
<feature type="transmembrane region" description="Helical" evidence="7">
    <location>
        <begin position="336"/>
        <end position="356"/>
    </location>
</feature>
<keyword evidence="4 7" id="KW-1133">Transmembrane helix</keyword>
<comment type="subcellular location">
    <subcellularLocation>
        <location evidence="1">Membrane</location>
        <topology evidence="1">Multi-pass membrane protein</topology>
    </subcellularLocation>
</comment>
<keyword evidence="5 7" id="KW-0472">Membrane</keyword>
<dbReference type="InterPro" id="IPR002657">
    <property type="entry name" value="BilAc:Na_symport/Acr3"/>
</dbReference>
<dbReference type="AlphaFoldDB" id="A0A7S2UQA2"/>
<feature type="transmembrane region" description="Helical" evidence="7">
    <location>
        <begin position="135"/>
        <end position="152"/>
    </location>
</feature>
<evidence type="ECO:0000256" key="4">
    <source>
        <dbReference type="ARBA" id="ARBA00022989"/>
    </source>
</evidence>
<name>A0A7S2UQA2_9STRA</name>
<feature type="transmembrane region" description="Helical" evidence="7">
    <location>
        <begin position="228"/>
        <end position="251"/>
    </location>
</feature>
<sequence>MSSPYARAFQSPTHPHAHTISRYMYRIQRLKSSSTNQIRQNHGGSLLFRIVANHPHHPHVASKVSSSLASSSQDEYPQNQREEETISSSSLVVALSGLFTKYAPLWTVGAAWVGLSSKSSLGSTTGSMTLGSLSTMQWALGTLMWSMGLTITSNDLSRTLFRSDGQTPSILMANALLCFGMMPLLALTISHAFGFTPHQTAGIVLLGSVSGGQASNLFTLLAGGDVALSIVCTLTTTLLGVLATPILIQWLLNCVVVVNGMAVLKSVASLVLIPLVFGLSLDKLAPRLVGRIRPLAPMLGIVSTWILVAGGAANSADLLGLASCANVVPTSMKERVTLLVASCLFPLLGGALALGASHLPLLPRSKHISEASRRTLVIETLSKSPTLAYVLAQTHFGPLAASIPAAGMVSLAVIGALLSSIWSIVSPIHEIPTASK</sequence>
<dbReference type="PANTHER" id="PTHR10361:SF30">
    <property type="entry name" value="SODIUM_METABOLITE COTRANSPORTER BASS6, CHLOROPLASTIC-RELATED"/>
    <property type="match status" value="1"/>
</dbReference>
<evidence type="ECO:0000313" key="8">
    <source>
        <dbReference type="EMBL" id="CAD9825442.1"/>
    </source>
</evidence>
<organism evidence="8">
    <name type="scientific">Attheya septentrionalis</name>
    <dbReference type="NCBI Taxonomy" id="420275"/>
    <lineage>
        <taxon>Eukaryota</taxon>
        <taxon>Sar</taxon>
        <taxon>Stramenopiles</taxon>
        <taxon>Ochrophyta</taxon>
        <taxon>Bacillariophyta</taxon>
        <taxon>Coscinodiscophyceae</taxon>
        <taxon>Chaetocerotophycidae</taxon>
        <taxon>Chaetocerotales</taxon>
        <taxon>Attheyaceae</taxon>
        <taxon>Attheya</taxon>
    </lineage>
</organism>
<evidence type="ECO:0000256" key="1">
    <source>
        <dbReference type="ARBA" id="ARBA00004141"/>
    </source>
</evidence>
<evidence type="ECO:0000256" key="5">
    <source>
        <dbReference type="ARBA" id="ARBA00023136"/>
    </source>
</evidence>
<feature type="compositionally biased region" description="Low complexity" evidence="6">
    <location>
        <begin position="61"/>
        <end position="72"/>
    </location>
</feature>
<evidence type="ECO:0000256" key="3">
    <source>
        <dbReference type="ARBA" id="ARBA00022692"/>
    </source>
</evidence>
<dbReference type="EMBL" id="HBHQ01025581">
    <property type="protein sequence ID" value="CAD9825442.1"/>
    <property type="molecule type" value="Transcribed_RNA"/>
</dbReference>